<proteinExistence type="predicted"/>
<keyword evidence="1" id="KW-0812">Transmembrane</keyword>
<dbReference type="HOGENOM" id="CLU_1494923_0_0_10"/>
<keyword evidence="3" id="KW-1185">Reference proteome</keyword>
<dbReference type="PATRIC" id="fig|1127699.3.peg.1284"/>
<sequence length="180" mass="21392">MECNDCSQLITTLVSLLTAALSGFLSYYFAVRKYRKESQENVERWKYEAIWHAHQSFYKLLRFMTDNENADSILVFRKQEGSKQPQPIFRKDKAREFLAELTDEFYKKGNGLFLSKEVADSLFKYRHIVFGLLQVFSNYDENEVQLKNTQAVENMKKNFQQLSPEIRKSLHLHRRDLLFS</sequence>
<accession>L1N9Y4</accession>
<name>L1N9Y4_9BACT</name>
<evidence type="ECO:0000313" key="3">
    <source>
        <dbReference type="Proteomes" id="UP000010433"/>
    </source>
</evidence>
<dbReference type="AlphaFoldDB" id="L1N9Y4"/>
<evidence type="ECO:0000313" key="2">
    <source>
        <dbReference type="EMBL" id="EKY00090.1"/>
    </source>
</evidence>
<dbReference type="EMBL" id="AMEP01000091">
    <property type="protein sequence ID" value="EKY00090.1"/>
    <property type="molecule type" value="Genomic_DNA"/>
</dbReference>
<comment type="caution">
    <text evidence="2">The sequence shown here is derived from an EMBL/GenBank/DDBJ whole genome shotgun (WGS) entry which is preliminary data.</text>
</comment>
<feature type="transmembrane region" description="Helical" evidence="1">
    <location>
        <begin position="12"/>
        <end position="31"/>
    </location>
</feature>
<dbReference type="NCBIfam" id="NF040556">
    <property type="entry name" value="CAS_Csx28"/>
    <property type="match status" value="1"/>
</dbReference>
<dbReference type="STRING" id="1127699.HMPREF9151_01388"/>
<reference evidence="2 3" key="1">
    <citation type="submission" date="2012-05" db="EMBL/GenBank/DDBJ databases">
        <authorList>
            <person name="Weinstock G."/>
            <person name="Sodergren E."/>
            <person name="Lobos E.A."/>
            <person name="Fulton L."/>
            <person name="Fulton R."/>
            <person name="Courtney L."/>
            <person name="Fronick C."/>
            <person name="O'Laughlin M."/>
            <person name="Godfrey J."/>
            <person name="Wilson R.M."/>
            <person name="Miner T."/>
            <person name="Farmer C."/>
            <person name="Delehaunty K."/>
            <person name="Cordes M."/>
            <person name="Minx P."/>
            <person name="Tomlinson C."/>
            <person name="Chen J."/>
            <person name="Wollam A."/>
            <person name="Pepin K.H."/>
            <person name="Bhonagiri V."/>
            <person name="Zhang X."/>
            <person name="Suruliraj S."/>
            <person name="Warren W."/>
            <person name="Mitreva M."/>
            <person name="Mardis E.R."/>
            <person name="Wilson R.K."/>
        </authorList>
    </citation>
    <scope>NUCLEOTIDE SEQUENCE [LARGE SCALE GENOMIC DNA]</scope>
    <source>
        <strain evidence="2 3">F0055</strain>
    </source>
</reference>
<dbReference type="RefSeq" id="WP_009162702.1">
    <property type="nucleotide sequence ID" value="NZ_KB291002.1"/>
</dbReference>
<protein>
    <submittedName>
        <fullName evidence="2">Uncharacterized protein</fullName>
    </submittedName>
</protein>
<keyword evidence="1" id="KW-0472">Membrane</keyword>
<evidence type="ECO:0000256" key="1">
    <source>
        <dbReference type="SAM" id="Phobius"/>
    </source>
</evidence>
<gene>
    <name evidence="2" type="ORF">HMPREF9151_01388</name>
</gene>
<keyword evidence="1" id="KW-1133">Transmembrane helix</keyword>
<dbReference type="Proteomes" id="UP000010433">
    <property type="component" value="Unassembled WGS sequence"/>
</dbReference>
<dbReference type="OrthoDB" id="1070901at2"/>
<organism evidence="2 3">
    <name type="scientific">Hoylesella saccharolytica F0055</name>
    <dbReference type="NCBI Taxonomy" id="1127699"/>
    <lineage>
        <taxon>Bacteria</taxon>
        <taxon>Pseudomonadati</taxon>
        <taxon>Bacteroidota</taxon>
        <taxon>Bacteroidia</taxon>
        <taxon>Bacteroidales</taxon>
        <taxon>Prevotellaceae</taxon>
        <taxon>Hoylesella</taxon>
    </lineage>
</organism>